<dbReference type="InterPro" id="IPR018993">
    <property type="entry name" value="FOP_dimerisation-dom_N"/>
</dbReference>
<evidence type="ECO:0000313" key="2">
    <source>
        <dbReference type="EMBL" id="JAV30729.1"/>
    </source>
</evidence>
<name>A0A1Q3FT04_CULTA</name>
<evidence type="ECO:0000259" key="1">
    <source>
        <dbReference type="Pfam" id="PF09398"/>
    </source>
</evidence>
<feature type="domain" description="FGFR1 oncogene partner (FOP) N-terminal dimerisation" evidence="1">
    <location>
        <begin position="69"/>
        <end position="134"/>
    </location>
</feature>
<organism evidence="2">
    <name type="scientific">Culex tarsalis</name>
    <name type="common">Encephalitis mosquito</name>
    <dbReference type="NCBI Taxonomy" id="7177"/>
    <lineage>
        <taxon>Eukaryota</taxon>
        <taxon>Metazoa</taxon>
        <taxon>Ecdysozoa</taxon>
        <taxon>Arthropoda</taxon>
        <taxon>Hexapoda</taxon>
        <taxon>Insecta</taxon>
        <taxon>Pterygota</taxon>
        <taxon>Neoptera</taxon>
        <taxon>Endopterygota</taxon>
        <taxon>Diptera</taxon>
        <taxon>Nematocera</taxon>
        <taxon>Culicoidea</taxon>
        <taxon>Culicidae</taxon>
        <taxon>Culicinae</taxon>
        <taxon>Culicini</taxon>
        <taxon>Culex</taxon>
        <taxon>Culex</taxon>
    </lineage>
</organism>
<dbReference type="AlphaFoldDB" id="A0A1Q3FT04"/>
<dbReference type="PROSITE" id="PS50896">
    <property type="entry name" value="LISH"/>
    <property type="match status" value="1"/>
</dbReference>
<accession>A0A1Q3FT04</accession>
<proteinExistence type="predicted"/>
<dbReference type="EMBL" id="GFDL01004316">
    <property type="protein sequence ID" value="JAV30729.1"/>
    <property type="molecule type" value="Transcribed_RNA"/>
</dbReference>
<dbReference type="Pfam" id="PF09398">
    <property type="entry name" value="FOP_dimer"/>
    <property type="match status" value="1"/>
</dbReference>
<dbReference type="GO" id="GO:0005815">
    <property type="term" value="C:microtubule organizing center"/>
    <property type="evidence" value="ECO:0007669"/>
    <property type="project" value="InterPro"/>
</dbReference>
<dbReference type="Gene3D" id="1.20.960.40">
    <property type="match status" value="1"/>
</dbReference>
<sequence length="143" mass="16415">MNSHPDPPNTDPEAKLLQTVRHCLEGDSYLRRARCDMRRKVLETIQGSGDNLFAGNQTDHQQLPPRPIRLINQLILEYLDWYNLQYTAEMFTVESGTGRLEAPVRRQMLQSSLKPALEDPVEFQPDLPVLAELVMKLTVDDNE</sequence>
<dbReference type="InterPro" id="IPR006594">
    <property type="entry name" value="LisH"/>
</dbReference>
<protein>
    <recommendedName>
        <fullName evidence="1">FGFR1 oncogene partner (FOP) N-terminal dimerisation domain-containing protein</fullName>
    </recommendedName>
</protein>
<dbReference type="SMART" id="SM00667">
    <property type="entry name" value="LisH"/>
    <property type="match status" value="1"/>
</dbReference>
<reference evidence="2" key="1">
    <citation type="submission" date="2017-01" db="EMBL/GenBank/DDBJ databases">
        <title>A deep insight into the sialotranscriptome of adult male and female Cluex tarsalis mosquitoes.</title>
        <authorList>
            <person name="Ribeiro J.M."/>
            <person name="Moreira F."/>
            <person name="Bernard K.A."/>
            <person name="Calvo E."/>
        </authorList>
    </citation>
    <scope>NUCLEOTIDE SEQUENCE</scope>
    <source>
        <strain evidence="2">Kern County</strain>
        <tissue evidence="2">Salivary glands</tissue>
    </source>
</reference>
<dbReference type="GO" id="GO:0034453">
    <property type="term" value="P:microtubule anchoring"/>
    <property type="evidence" value="ECO:0007669"/>
    <property type="project" value="InterPro"/>
</dbReference>